<dbReference type="RefSeq" id="WP_345710268.1">
    <property type="nucleotide sequence ID" value="NZ_BAABIL010000003.1"/>
</dbReference>
<comment type="similarity">
    <text evidence="1">Belongs to the WXG100 family.</text>
</comment>
<dbReference type="SUPFAM" id="SSF140453">
    <property type="entry name" value="EsxAB dimer-like"/>
    <property type="match status" value="1"/>
</dbReference>
<dbReference type="Proteomes" id="UP001501195">
    <property type="component" value="Unassembled WGS sequence"/>
</dbReference>
<dbReference type="Pfam" id="PF06013">
    <property type="entry name" value="WXG100"/>
    <property type="match status" value="1"/>
</dbReference>
<sequence length="96" mass="10447">MSRFEVDSALVSQASAAVQGSAAAITGEVDRMMRNLLDLQSSWRGQAATGFQGVVVEWRATQERVRQSLEDIQRALAAAGQQYAEVEAANVRMFSL</sequence>
<keyword evidence="3" id="KW-1185">Reference proteome</keyword>
<evidence type="ECO:0000313" key="3">
    <source>
        <dbReference type="Proteomes" id="UP001501195"/>
    </source>
</evidence>
<dbReference type="InterPro" id="IPR010310">
    <property type="entry name" value="T7SS_ESAT-6-like"/>
</dbReference>
<comment type="caution">
    <text evidence="2">The sequence shown here is derived from an EMBL/GenBank/DDBJ whole genome shotgun (WGS) entry which is preliminary data.</text>
</comment>
<reference evidence="3" key="1">
    <citation type="journal article" date="2019" name="Int. J. Syst. Evol. Microbiol.">
        <title>The Global Catalogue of Microorganisms (GCM) 10K type strain sequencing project: providing services to taxonomists for standard genome sequencing and annotation.</title>
        <authorList>
            <consortium name="The Broad Institute Genomics Platform"/>
            <consortium name="The Broad Institute Genome Sequencing Center for Infectious Disease"/>
            <person name="Wu L."/>
            <person name="Ma J."/>
        </authorList>
    </citation>
    <scope>NUCLEOTIDE SEQUENCE [LARGE SCALE GENOMIC DNA]</scope>
    <source>
        <strain evidence="3">JCM 18126</strain>
    </source>
</reference>
<gene>
    <name evidence="2" type="ORF">GCM10023225_00390</name>
</gene>
<proteinExistence type="inferred from homology"/>
<name>A0ABP9H392_9ACTN</name>
<dbReference type="Gene3D" id="1.10.287.1060">
    <property type="entry name" value="ESAT-6-like"/>
    <property type="match status" value="1"/>
</dbReference>
<accession>A0ABP9H392</accession>
<dbReference type="InterPro" id="IPR036689">
    <property type="entry name" value="ESAT-6-like_sf"/>
</dbReference>
<evidence type="ECO:0000256" key="1">
    <source>
        <dbReference type="RuleBase" id="RU362001"/>
    </source>
</evidence>
<protein>
    <recommendedName>
        <fullName evidence="1">ESAT-6-like protein</fullName>
    </recommendedName>
</protein>
<evidence type="ECO:0000313" key="2">
    <source>
        <dbReference type="EMBL" id="GAA4960755.1"/>
    </source>
</evidence>
<dbReference type="EMBL" id="BAABIL010000003">
    <property type="protein sequence ID" value="GAA4960755.1"/>
    <property type="molecule type" value="Genomic_DNA"/>
</dbReference>
<organism evidence="2 3">
    <name type="scientific">Kineococcus glutinatus</name>
    <dbReference type="NCBI Taxonomy" id="1070872"/>
    <lineage>
        <taxon>Bacteria</taxon>
        <taxon>Bacillati</taxon>
        <taxon>Actinomycetota</taxon>
        <taxon>Actinomycetes</taxon>
        <taxon>Kineosporiales</taxon>
        <taxon>Kineosporiaceae</taxon>
        <taxon>Kineococcus</taxon>
    </lineage>
</organism>
<dbReference type="NCBIfam" id="TIGR03930">
    <property type="entry name" value="WXG100_ESAT6"/>
    <property type="match status" value="1"/>
</dbReference>